<comment type="caution">
    <text evidence="1">The sequence shown here is derived from an EMBL/GenBank/DDBJ whole genome shotgun (WGS) entry which is preliminary data.</text>
</comment>
<keyword evidence="2" id="KW-1185">Reference proteome</keyword>
<accession>A0ABT0RZR0</accession>
<evidence type="ECO:0000313" key="2">
    <source>
        <dbReference type="Proteomes" id="UP001165342"/>
    </source>
</evidence>
<reference evidence="1" key="1">
    <citation type="submission" date="2022-05" db="EMBL/GenBank/DDBJ databases">
        <authorList>
            <person name="Jo J.-H."/>
            <person name="Im W.-T."/>
        </authorList>
    </citation>
    <scope>NUCLEOTIDE SEQUENCE</scope>
    <source>
        <strain evidence="1">SE220</strain>
    </source>
</reference>
<evidence type="ECO:0000313" key="1">
    <source>
        <dbReference type="EMBL" id="MCL6729061.1"/>
    </source>
</evidence>
<dbReference type="EMBL" id="JAMGBE010000001">
    <property type="protein sequence ID" value="MCL6729061.1"/>
    <property type="molecule type" value="Genomic_DNA"/>
</dbReference>
<name>A0ABT0RZR0_9SPHN</name>
<proteinExistence type="predicted"/>
<sequence length="67" mass="7546">MLLTYHLYSSDGGRTDIQATSDADAIATAGARTEDHRPAELWCRNRLVRRWDGDELPLFNWPSTPSA</sequence>
<gene>
    <name evidence="1" type="ORF">LZ538_03195</name>
</gene>
<organism evidence="1 2">
    <name type="scientific">Sphingomonas hankyongi</name>
    <dbReference type="NCBI Taxonomy" id="2908209"/>
    <lineage>
        <taxon>Bacteria</taxon>
        <taxon>Pseudomonadati</taxon>
        <taxon>Pseudomonadota</taxon>
        <taxon>Alphaproteobacteria</taxon>
        <taxon>Sphingomonadales</taxon>
        <taxon>Sphingomonadaceae</taxon>
        <taxon>Sphingomonas</taxon>
    </lineage>
</organism>
<protein>
    <submittedName>
        <fullName evidence="1">Uncharacterized protein</fullName>
    </submittedName>
</protein>
<dbReference type="Proteomes" id="UP001165342">
    <property type="component" value="Unassembled WGS sequence"/>
</dbReference>
<dbReference type="RefSeq" id="WP_249830546.1">
    <property type="nucleotide sequence ID" value="NZ_JAMGBE010000001.1"/>
</dbReference>